<dbReference type="Proteomes" id="UP001180020">
    <property type="component" value="Unassembled WGS sequence"/>
</dbReference>
<feature type="region of interest" description="Disordered" evidence="1">
    <location>
        <begin position="126"/>
        <end position="163"/>
    </location>
</feature>
<keyword evidence="3" id="KW-1185">Reference proteome</keyword>
<evidence type="ECO:0000313" key="2">
    <source>
        <dbReference type="EMBL" id="KAK1295210.1"/>
    </source>
</evidence>
<dbReference type="EMBL" id="JAUJYO010000016">
    <property type="protein sequence ID" value="KAK1295210.1"/>
    <property type="molecule type" value="Genomic_DNA"/>
</dbReference>
<evidence type="ECO:0000256" key="1">
    <source>
        <dbReference type="SAM" id="MobiDB-lite"/>
    </source>
</evidence>
<protein>
    <recommendedName>
        <fullName evidence="4">CCHC-type domain-containing protein</fullName>
    </recommendedName>
</protein>
<reference evidence="2" key="2">
    <citation type="submission" date="2023-06" db="EMBL/GenBank/DDBJ databases">
        <authorList>
            <person name="Ma L."/>
            <person name="Liu K.-W."/>
            <person name="Li Z."/>
            <person name="Hsiao Y.-Y."/>
            <person name="Qi Y."/>
            <person name="Fu T."/>
            <person name="Tang G."/>
            <person name="Zhang D."/>
            <person name="Sun W.-H."/>
            <person name="Liu D.-K."/>
            <person name="Li Y."/>
            <person name="Chen G.-Z."/>
            <person name="Liu X.-D."/>
            <person name="Liao X.-Y."/>
            <person name="Jiang Y.-T."/>
            <person name="Yu X."/>
            <person name="Hao Y."/>
            <person name="Huang J."/>
            <person name="Zhao X.-W."/>
            <person name="Ke S."/>
            <person name="Chen Y.-Y."/>
            <person name="Wu W.-L."/>
            <person name="Hsu J.-L."/>
            <person name="Lin Y.-F."/>
            <person name="Huang M.-D."/>
            <person name="Li C.-Y."/>
            <person name="Huang L."/>
            <person name="Wang Z.-W."/>
            <person name="Zhao X."/>
            <person name="Zhong W.-Y."/>
            <person name="Peng D.-H."/>
            <person name="Ahmad S."/>
            <person name="Lan S."/>
            <person name="Zhang J.-S."/>
            <person name="Tsai W.-C."/>
            <person name="Van De Peer Y."/>
            <person name="Liu Z.-J."/>
        </authorList>
    </citation>
    <scope>NUCLEOTIDE SEQUENCE</scope>
    <source>
        <strain evidence="2">CP</strain>
        <tissue evidence="2">Leaves</tissue>
    </source>
</reference>
<evidence type="ECO:0000313" key="3">
    <source>
        <dbReference type="Proteomes" id="UP001180020"/>
    </source>
</evidence>
<feature type="compositionally biased region" description="Basic and acidic residues" evidence="1">
    <location>
        <begin position="41"/>
        <end position="51"/>
    </location>
</feature>
<reference evidence="2" key="1">
    <citation type="journal article" date="2023" name="Nat. Commun.">
        <title>Diploid and tetraploid genomes of Acorus and the evolution of monocots.</title>
        <authorList>
            <person name="Ma L."/>
            <person name="Liu K.W."/>
            <person name="Li Z."/>
            <person name="Hsiao Y.Y."/>
            <person name="Qi Y."/>
            <person name="Fu T."/>
            <person name="Tang G.D."/>
            <person name="Zhang D."/>
            <person name="Sun W.H."/>
            <person name="Liu D.K."/>
            <person name="Li Y."/>
            <person name="Chen G.Z."/>
            <person name="Liu X.D."/>
            <person name="Liao X.Y."/>
            <person name="Jiang Y.T."/>
            <person name="Yu X."/>
            <person name="Hao Y."/>
            <person name="Huang J."/>
            <person name="Zhao X.W."/>
            <person name="Ke S."/>
            <person name="Chen Y.Y."/>
            <person name="Wu W.L."/>
            <person name="Hsu J.L."/>
            <person name="Lin Y.F."/>
            <person name="Huang M.D."/>
            <person name="Li C.Y."/>
            <person name="Huang L."/>
            <person name="Wang Z.W."/>
            <person name="Zhao X."/>
            <person name="Zhong W.Y."/>
            <person name="Peng D.H."/>
            <person name="Ahmad S."/>
            <person name="Lan S."/>
            <person name="Zhang J.S."/>
            <person name="Tsai W.C."/>
            <person name="Van de Peer Y."/>
            <person name="Liu Z.J."/>
        </authorList>
    </citation>
    <scope>NUCLEOTIDE SEQUENCE</scope>
    <source>
        <strain evidence="2">CP</strain>
    </source>
</reference>
<accession>A0AAV9D213</accession>
<proteinExistence type="predicted"/>
<gene>
    <name evidence="2" type="ORF">QJS10_CPA16g01531</name>
</gene>
<sequence>MTEEKRIRDPNKNKRRMHRCTRCKEFGHHRNSCKNLMVESSDQHGFTESDQHNPIGDGGDTKNEEGQSSIFREPQITPVGAPNPGARINLINVTVNKGDFSSQASIDGCSGTSVRMEGINIQTHMGGLSTREREERGRSLGVEKRLPGGRRGGAIAKKSSKAR</sequence>
<comment type="caution">
    <text evidence="2">The sequence shown here is derived from an EMBL/GenBank/DDBJ whole genome shotgun (WGS) entry which is preliminary data.</text>
</comment>
<feature type="region of interest" description="Disordered" evidence="1">
    <location>
        <begin position="39"/>
        <end position="84"/>
    </location>
</feature>
<name>A0AAV9D213_ACOCL</name>
<feature type="compositionally biased region" description="Basic and acidic residues" evidence="1">
    <location>
        <begin position="130"/>
        <end position="146"/>
    </location>
</feature>
<organism evidence="2 3">
    <name type="scientific">Acorus calamus</name>
    <name type="common">Sweet flag</name>
    <dbReference type="NCBI Taxonomy" id="4465"/>
    <lineage>
        <taxon>Eukaryota</taxon>
        <taxon>Viridiplantae</taxon>
        <taxon>Streptophyta</taxon>
        <taxon>Embryophyta</taxon>
        <taxon>Tracheophyta</taxon>
        <taxon>Spermatophyta</taxon>
        <taxon>Magnoliopsida</taxon>
        <taxon>Liliopsida</taxon>
        <taxon>Acoraceae</taxon>
        <taxon>Acorus</taxon>
    </lineage>
</organism>
<dbReference type="AlphaFoldDB" id="A0AAV9D213"/>
<evidence type="ECO:0008006" key="4">
    <source>
        <dbReference type="Google" id="ProtNLM"/>
    </source>
</evidence>